<evidence type="ECO:0000313" key="2">
    <source>
        <dbReference type="EMBL" id="MFB9071018.1"/>
    </source>
</evidence>
<proteinExistence type="predicted"/>
<sequence>MVRRLGGPQSVHESHADVLRRQPVQQLVEQFRGRFVRQPAERPRDGAAGSLDPGTPQGRELGALTGEETVQFLAFGIGHGIEGHQVGPLLGQAVLHVLAQV</sequence>
<comment type="caution">
    <text evidence="2">The sequence shown here is derived from an EMBL/GenBank/DDBJ whole genome shotgun (WGS) entry which is preliminary data.</text>
</comment>
<dbReference type="EMBL" id="JBHMFI010000001">
    <property type="protein sequence ID" value="MFB9071018.1"/>
    <property type="molecule type" value="Genomic_DNA"/>
</dbReference>
<evidence type="ECO:0000313" key="3">
    <source>
        <dbReference type="Proteomes" id="UP001589575"/>
    </source>
</evidence>
<name>A0ABV5FWF3_9MICC</name>
<reference evidence="2 3" key="1">
    <citation type="submission" date="2024-09" db="EMBL/GenBank/DDBJ databases">
        <authorList>
            <person name="Sun Q."/>
            <person name="Mori K."/>
        </authorList>
    </citation>
    <scope>NUCLEOTIDE SEQUENCE [LARGE SCALE GENOMIC DNA]</scope>
    <source>
        <strain evidence="2 3">CCM 7609</strain>
    </source>
</reference>
<dbReference type="Proteomes" id="UP001589575">
    <property type="component" value="Unassembled WGS sequence"/>
</dbReference>
<keyword evidence="3" id="KW-1185">Reference proteome</keyword>
<protein>
    <submittedName>
        <fullName evidence="2">Uncharacterized protein</fullName>
    </submittedName>
</protein>
<gene>
    <name evidence="2" type="ORF">ACFFX0_07355</name>
</gene>
<organism evidence="2 3">
    <name type="scientific">Citricoccus parietis</name>
    <dbReference type="NCBI Taxonomy" id="592307"/>
    <lineage>
        <taxon>Bacteria</taxon>
        <taxon>Bacillati</taxon>
        <taxon>Actinomycetota</taxon>
        <taxon>Actinomycetes</taxon>
        <taxon>Micrococcales</taxon>
        <taxon>Micrococcaceae</taxon>
        <taxon>Citricoccus</taxon>
    </lineage>
</organism>
<evidence type="ECO:0000256" key="1">
    <source>
        <dbReference type="SAM" id="MobiDB-lite"/>
    </source>
</evidence>
<feature type="region of interest" description="Disordered" evidence="1">
    <location>
        <begin position="35"/>
        <end position="63"/>
    </location>
</feature>
<accession>A0ABV5FWF3</accession>